<reference evidence="9 10" key="1">
    <citation type="journal article" date="2015" name="Genome Biol.">
        <title>Comparative genomics of Steinernema reveals deeply conserved gene regulatory networks.</title>
        <authorList>
            <person name="Dillman A.R."/>
            <person name="Macchietto M."/>
            <person name="Porter C.F."/>
            <person name="Rogers A."/>
            <person name="Williams B."/>
            <person name="Antoshechkin I."/>
            <person name="Lee M.M."/>
            <person name="Goodwin Z."/>
            <person name="Lu X."/>
            <person name="Lewis E.E."/>
            <person name="Goodrich-Blair H."/>
            <person name="Stock S.P."/>
            <person name="Adams B.J."/>
            <person name="Sternberg P.W."/>
            <person name="Mortazavi A."/>
        </authorList>
    </citation>
    <scope>NUCLEOTIDE SEQUENCE [LARGE SCALE GENOMIC DNA]</scope>
    <source>
        <strain evidence="9 10">ALL</strain>
    </source>
</reference>
<comment type="similarity">
    <text evidence="3 8">Belongs to the DAD/OST2 family.</text>
</comment>
<comment type="pathway">
    <text evidence="2 8">Protein modification; protein glycosylation.</text>
</comment>
<dbReference type="STRING" id="34508.A0A4U5PHQ9"/>
<evidence type="ECO:0000256" key="1">
    <source>
        <dbReference type="ARBA" id="ARBA00004477"/>
    </source>
</evidence>
<dbReference type="InterPro" id="IPR003038">
    <property type="entry name" value="DAD/Ost2"/>
</dbReference>
<evidence type="ECO:0000256" key="3">
    <source>
        <dbReference type="ARBA" id="ARBA00009386"/>
    </source>
</evidence>
<dbReference type="Proteomes" id="UP000298663">
    <property type="component" value="Unassembled WGS sequence"/>
</dbReference>
<proteinExistence type="inferred from homology"/>
<comment type="function">
    <text evidence="8">Subunit of the oligosaccharyl transferase (OST) complex that catalyzes the initial transfer of a defined glycan (Glc(3)Man(9)GlcNAc(2) in eukaryotes) from the lipid carrier dolichol-pyrophosphate to an asparagine residue within an Asn-X-Ser/Thr consensus motif in nascent polypeptide chains, the first step in protein N-glycosylation. N-glycosylation occurs cotranslationally and the complex associates with the Sec61 complex at the channel-forming translocon complex that mediates protein translocation across the endoplasmic reticulum (ER). All subunits are required for a maximal enzyme activity.</text>
</comment>
<keyword evidence="7 8" id="KW-0472">Membrane</keyword>
<feature type="transmembrane region" description="Helical" evidence="8">
    <location>
        <begin position="92"/>
        <end position="111"/>
    </location>
</feature>
<dbReference type="UniPathway" id="UPA00378"/>
<dbReference type="PANTHER" id="PTHR10705:SF0">
    <property type="entry name" value="DOLICHYL-DIPHOSPHOOLIGOSACCHARIDE--PROTEIN GLYCOSYLTRANSFERASE SUBUNIT DAD1"/>
    <property type="match status" value="1"/>
</dbReference>
<feature type="transmembrane region" description="Helical" evidence="8">
    <location>
        <begin position="29"/>
        <end position="48"/>
    </location>
</feature>
<name>A0A4U5PHQ9_STECR</name>
<evidence type="ECO:0000313" key="10">
    <source>
        <dbReference type="Proteomes" id="UP000298663"/>
    </source>
</evidence>
<gene>
    <name evidence="9" type="ORF">L596_010064</name>
</gene>
<dbReference type="GO" id="GO:0006487">
    <property type="term" value="P:protein N-linked glycosylation"/>
    <property type="evidence" value="ECO:0007669"/>
    <property type="project" value="TreeGrafter"/>
</dbReference>
<evidence type="ECO:0000256" key="5">
    <source>
        <dbReference type="ARBA" id="ARBA00022824"/>
    </source>
</evidence>
<comment type="subcellular location">
    <subcellularLocation>
        <location evidence="1 8">Endoplasmic reticulum membrane</location>
        <topology evidence="1 8">Multi-pass membrane protein</topology>
    </subcellularLocation>
</comment>
<accession>A0A4U5PHQ9</accession>
<evidence type="ECO:0000256" key="7">
    <source>
        <dbReference type="ARBA" id="ARBA00023136"/>
    </source>
</evidence>
<keyword evidence="6 8" id="KW-1133">Transmembrane helix</keyword>
<evidence type="ECO:0000256" key="4">
    <source>
        <dbReference type="ARBA" id="ARBA00022692"/>
    </source>
</evidence>
<protein>
    <recommendedName>
        <fullName evidence="8">Dolichyl-diphosphooligosaccharide--protein glycosyltransferase subunit DAD1</fullName>
        <shortName evidence="8">Oligosaccharyl transferase subunit DAD1</shortName>
    </recommendedName>
</protein>
<evidence type="ECO:0000313" key="9">
    <source>
        <dbReference type="EMBL" id="TKR95976.1"/>
    </source>
</evidence>
<keyword evidence="10" id="KW-1185">Reference proteome</keyword>
<keyword evidence="5 8" id="KW-0256">Endoplasmic reticulum</keyword>
<comment type="subunit">
    <text evidence="8">Component of the oligosaccharyltransferase (OST) complex.</text>
</comment>
<dbReference type="AlphaFoldDB" id="A0A4U5PHQ9"/>
<evidence type="ECO:0000256" key="6">
    <source>
        <dbReference type="ARBA" id="ARBA00022989"/>
    </source>
</evidence>
<dbReference type="OrthoDB" id="445566at2759"/>
<dbReference type="Pfam" id="PF02109">
    <property type="entry name" value="DAD"/>
    <property type="match status" value="1"/>
</dbReference>
<keyword evidence="4 8" id="KW-0812">Transmembrane</keyword>
<dbReference type="GO" id="GO:0008250">
    <property type="term" value="C:oligosaccharyltransferase complex"/>
    <property type="evidence" value="ECO:0007669"/>
    <property type="project" value="InterPro"/>
</dbReference>
<sequence length="112" mass="12738">MVQFVAVLRKLFEDYRLTTSSRLKIVDAYMFYILLTGIFQFVYCLLVGTFPFNSFLSGFISTVGSFVLASCLRIQVNPENKSQFPEISPERAFADFIFANCILHLVVANFLG</sequence>
<reference evidence="9 10" key="2">
    <citation type="journal article" date="2019" name="G3 (Bethesda)">
        <title>Hybrid Assembly of the Genome of the Entomopathogenic Nematode Steinernema carpocapsae Identifies the X-Chromosome.</title>
        <authorList>
            <person name="Serra L."/>
            <person name="Macchietto M."/>
            <person name="Macias-Munoz A."/>
            <person name="McGill C.J."/>
            <person name="Rodriguez I.M."/>
            <person name="Rodriguez B."/>
            <person name="Murad R."/>
            <person name="Mortazavi A."/>
        </authorList>
    </citation>
    <scope>NUCLEOTIDE SEQUENCE [LARGE SCALE GENOMIC DNA]</scope>
    <source>
        <strain evidence="9 10">ALL</strain>
    </source>
</reference>
<evidence type="ECO:0000256" key="8">
    <source>
        <dbReference type="RuleBase" id="RU361136"/>
    </source>
</evidence>
<feature type="transmembrane region" description="Helical" evidence="8">
    <location>
        <begin position="54"/>
        <end position="72"/>
    </location>
</feature>
<organism evidence="9 10">
    <name type="scientific">Steinernema carpocapsae</name>
    <name type="common">Entomopathogenic nematode</name>
    <dbReference type="NCBI Taxonomy" id="34508"/>
    <lineage>
        <taxon>Eukaryota</taxon>
        <taxon>Metazoa</taxon>
        <taxon>Ecdysozoa</taxon>
        <taxon>Nematoda</taxon>
        <taxon>Chromadorea</taxon>
        <taxon>Rhabditida</taxon>
        <taxon>Tylenchina</taxon>
        <taxon>Panagrolaimomorpha</taxon>
        <taxon>Strongyloidoidea</taxon>
        <taxon>Steinernematidae</taxon>
        <taxon>Steinernema</taxon>
    </lineage>
</organism>
<dbReference type="PIRSF" id="PIRSF005588">
    <property type="entry name" value="DAD"/>
    <property type="match status" value="1"/>
</dbReference>
<dbReference type="PANTHER" id="PTHR10705">
    <property type="entry name" value="DOLICHYL-DIPHOSPHOOLIGOSACCHARIDE--PROTEIN GLYCOSYLTRANSFERASE SUBUNIT DAD1"/>
    <property type="match status" value="1"/>
</dbReference>
<dbReference type="EMBL" id="AZBU02000002">
    <property type="protein sequence ID" value="TKR95976.1"/>
    <property type="molecule type" value="Genomic_DNA"/>
</dbReference>
<comment type="caution">
    <text evidence="9">The sequence shown here is derived from an EMBL/GenBank/DDBJ whole genome shotgun (WGS) entry which is preliminary data.</text>
</comment>
<evidence type="ECO:0000256" key="2">
    <source>
        <dbReference type="ARBA" id="ARBA00004922"/>
    </source>
</evidence>